<gene>
    <name evidence="2" type="ORF">RV14_GL001428</name>
</gene>
<reference evidence="2 3" key="1">
    <citation type="submission" date="2014-12" db="EMBL/GenBank/DDBJ databases">
        <title>Draft genome sequences of 29 type strains of Enterococci.</title>
        <authorList>
            <person name="Zhong Z."/>
            <person name="Sun Z."/>
            <person name="Liu W."/>
            <person name="Zhang W."/>
            <person name="Zhang H."/>
        </authorList>
    </citation>
    <scope>NUCLEOTIDE SEQUENCE [LARGE SCALE GENOMIC DNA]</scope>
    <source>
        <strain evidence="2 3">DSM 15687</strain>
    </source>
</reference>
<evidence type="ECO:0000313" key="3">
    <source>
        <dbReference type="Proteomes" id="UP000182152"/>
    </source>
</evidence>
<keyword evidence="3" id="KW-1185">Reference proteome</keyword>
<dbReference type="AlphaFoldDB" id="A0A1L8WR82"/>
<name>A0A1L8WR82_9ENTE</name>
<keyword evidence="1" id="KW-1133">Transmembrane helix</keyword>
<feature type="transmembrane region" description="Helical" evidence="1">
    <location>
        <begin position="28"/>
        <end position="44"/>
    </location>
</feature>
<evidence type="ECO:0000256" key="1">
    <source>
        <dbReference type="SAM" id="Phobius"/>
    </source>
</evidence>
<protein>
    <submittedName>
        <fullName evidence="2">Uncharacterized protein</fullName>
    </submittedName>
</protein>
<dbReference type="EMBL" id="JXLB01000003">
    <property type="protein sequence ID" value="OJG83550.1"/>
    <property type="molecule type" value="Genomic_DNA"/>
</dbReference>
<dbReference type="Proteomes" id="UP000182152">
    <property type="component" value="Unassembled WGS sequence"/>
</dbReference>
<sequence>MLDRKNLSVGMTTSIVTTLIYLDQNQCGLTVVLLSILVPFFAALKK</sequence>
<dbReference type="RefSeq" id="WP_167359831.1">
    <property type="nucleotide sequence ID" value="NZ_JBCLRY010000009.1"/>
</dbReference>
<comment type="caution">
    <text evidence="2">The sequence shown here is derived from an EMBL/GenBank/DDBJ whole genome shotgun (WGS) entry which is preliminary data.</text>
</comment>
<keyword evidence="1" id="KW-0472">Membrane</keyword>
<organism evidence="2 3">
    <name type="scientific">Enterococcus ratti</name>
    <dbReference type="NCBI Taxonomy" id="150033"/>
    <lineage>
        <taxon>Bacteria</taxon>
        <taxon>Bacillati</taxon>
        <taxon>Bacillota</taxon>
        <taxon>Bacilli</taxon>
        <taxon>Lactobacillales</taxon>
        <taxon>Enterococcaceae</taxon>
        <taxon>Enterococcus</taxon>
    </lineage>
</organism>
<evidence type="ECO:0000313" key="2">
    <source>
        <dbReference type="EMBL" id="OJG83550.1"/>
    </source>
</evidence>
<accession>A0A1L8WR82</accession>
<proteinExistence type="predicted"/>
<keyword evidence="1" id="KW-0812">Transmembrane</keyword>